<evidence type="ECO:0000313" key="3">
    <source>
        <dbReference type="EMBL" id="KAF1941633.1"/>
    </source>
</evidence>
<dbReference type="AlphaFoldDB" id="A0A6A5SNA3"/>
<gene>
    <name evidence="3" type="ORF">EJ02DRAFT_422920</name>
</gene>
<dbReference type="InterPro" id="IPR046700">
    <property type="entry name" value="DUF6570"/>
</dbReference>
<reference evidence="3" key="1">
    <citation type="journal article" date="2020" name="Stud. Mycol.">
        <title>101 Dothideomycetes genomes: a test case for predicting lifestyles and emergence of pathogens.</title>
        <authorList>
            <person name="Haridas S."/>
            <person name="Albert R."/>
            <person name="Binder M."/>
            <person name="Bloem J."/>
            <person name="Labutti K."/>
            <person name="Salamov A."/>
            <person name="Andreopoulos B."/>
            <person name="Baker S."/>
            <person name="Barry K."/>
            <person name="Bills G."/>
            <person name="Bluhm B."/>
            <person name="Cannon C."/>
            <person name="Castanera R."/>
            <person name="Culley D."/>
            <person name="Daum C."/>
            <person name="Ezra D."/>
            <person name="Gonzalez J."/>
            <person name="Henrissat B."/>
            <person name="Kuo A."/>
            <person name="Liang C."/>
            <person name="Lipzen A."/>
            <person name="Lutzoni F."/>
            <person name="Magnuson J."/>
            <person name="Mondo S."/>
            <person name="Nolan M."/>
            <person name="Ohm R."/>
            <person name="Pangilinan J."/>
            <person name="Park H.-J."/>
            <person name="Ramirez L."/>
            <person name="Alfaro M."/>
            <person name="Sun H."/>
            <person name="Tritt A."/>
            <person name="Yoshinaga Y."/>
            <person name="Zwiers L.-H."/>
            <person name="Turgeon B."/>
            <person name="Goodwin S."/>
            <person name="Spatafora J."/>
            <person name="Crous P."/>
            <person name="Grigoriev I."/>
        </authorList>
    </citation>
    <scope>NUCLEOTIDE SEQUENCE</scope>
    <source>
        <strain evidence="3">CBS 161.51</strain>
    </source>
</reference>
<protein>
    <recommendedName>
        <fullName evidence="2">DUF6570 domain-containing protein</fullName>
    </recommendedName>
</protein>
<dbReference type="Pfam" id="PF20209">
    <property type="entry name" value="DUF6570"/>
    <property type="match status" value="1"/>
</dbReference>
<accession>A0A6A5SNA3</accession>
<feature type="domain" description="DUF6570" evidence="2">
    <location>
        <begin position="194"/>
        <end position="274"/>
    </location>
</feature>
<evidence type="ECO:0000259" key="2">
    <source>
        <dbReference type="Pfam" id="PF20209"/>
    </source>
</evidence>
<sequence>MFNDANTVAQPTCKDCRCTSVLAPLPDIPLSSGSAFPTSPSQGPASSQFLSADSVEVTQRVSYGRAARGVPNPGASQRQLQANIDGLHVPDPVLDLNSDTWQDDPALTNRNWELLQGFHEKLDSEQLETCSQCNERWFRMGLNDDIICSGCIKADHGLDDDMPFLYSAENNLDPGPQEQDLEPLMQIEEMLIARGHVVNFLTNTAKVYNQLPLLPQDLNVILVRPVNWHKDPRMQRQSCKDTCVRKNVIKKWLEFIRRNHPGYRNIKIAHENLEALGDDFFADDKLIVHEVEAETQIDATAIGPDYIEKDPEVAAVPDLHPDRNEIDLIQEQLQSQGATRRQTIGRHPCQPRCSMTL</sequence>
<dbReference type="EMBL" id="ML976045">
    <property type="protein sequence ID" value="KAF1941633.1"/>
    <property type="molecule type" value="Genomic_DNA"/>
</dbReference>
<evidence type="ECO:0000313" key="4">
    <source>
        <dbReference type="Proteomes" id="UP000800038"/>
    </source>
</evidence>
<name>A0A6A5SNA3_9PLEO</name>
<dbReference type="Proteomes" id="UP000800038">
    <property type="component" value="Unassembled WGS sequence"/>
</dbReference>
<organism evidence="3 4">
    <name type="scientific">Clathrospora elynae</name>
    <dbReference type="NCBI Taxonomy" id="706981"/>
    <lineage>
        <taxon>Eukaryota</taxon>
        <taxon>Fungi</taxon>
        <taxon>Dikarya</taxon>
        <taxon>Ascomycota</taxon>
        <taxon>Pezizomycotina</taxon>
        <taxon>Dothideomycetes</taxon>
        <taxon>Pleosporomycetidae</taxon>
        <taxon>Pleosporales</taxon>
        <taxon>Diademaceae</taxon>
        <taxon>Clathrospora</taxon>
    </lineage>
</organism>
<dbReference type="OrthoDB" id="3796230at2759"/>
<feature type="region of interest" description="Disordered" evidence="1">
    <location>
        <begin position="335"/>
        <end position="357"/>
    </location>
</feature>
<evidence type="ECO:0000256" key="1">
    <source>
        <dbReference type="SAM" id="MobiDB-lite"/>
    </source>
</evidence>
<proteinExistence type="predicted"/>
<keyword evidence="4" id="KW-1185">Reference proteome</keyword>